<accession>A0ACC6QM40</accession>
<sequence>MTYGPPPPSYGPQPGFGPPIPVPAQPPYGPPQPSYGPPQVPYGAPQPPYGPPPPAVDPEFVAHDRHNSVIVDGSGVALEIQGHALEFPWAQIATVHYAPAPYGTVLMVAVAHAGGMLYECRVTARRKTVLREWLEEIAPVVHFYLTLPGRPQTY</sequence>
<gene>
    <name evidence="1" type="ORF">WKI58_23420</name>
</gene>
<protein>
    <submittedName>
        <fullName evidence="1">Uncharacterized protein</fullName>
    </submittedName>
</protein>
<reference evidence="1" key="1">
    <citation type="submission" date="2024-03" db="EMBL/GenBank/DDBJ databases">
        <title>Novel Streptomyces species of biotechnological and ecological value are a feature of Machair soil.</title>
        <authorList>
            <person name="Prole J.R."/>
            <person name="Goodfellow M."/>
            <person name="Allenby N."/>
            <person name="Ward A.C."/>
        </authorList>
    </citation>
    <scope>NUCLEOTIDE SEQUENCE</scope>
    <source>
        <strain evidence="1">MS1.AVA.4</strain>
    </source>
</reference>
<dbReference type="EMBL" id="JBBKAI010000002">
    <property type="protein sequence ID" value="MEJ8659434.1"/>
    <property type="molecule type" value="Genomic_DNA"/>
</dbReference>
<comment type="caution">
    <text evidence="1">The sequence shown here is derived from an EMBL/GenBank/DDBJ whole genome shotgun (WGS) entry which is preliminary data.</text>
</comment>
<organism evidence="1 2">
    <name type="scientific">Streptomyces pratisoli</name>
    <dbReference type="NCBI Taxonomy" id="3139917"/>
    <lineage>
        <taxon>Bacteria</taxon>
        <taxon>Bacillati</taxon>
        <taxon>Actinomycetota</taxon>
        <taxon>Actinomycetes</taxon>
        <taxon>Kitasatosporales</taxon>
        <taxon>Streptomycetaceae</taxon>
        <taxon>Streptomyces</taxon>
    </lineage>
</organism>
<keyword evidence="2" id="KW-1185">Reference proteome</keyword>
<name>A0ACC6QM40_9ACTN</name>
<evidence type="ECO:0000313" key="2">
    <source>
        <dbReference type="Proteomes" id="UP001375539"/>
    </source>
</evidence>
<proteinExistence type="predicted"/>
<dbReference type="Proteomes" id="UP001375539">
    <property type="component" value="Unassembled WGS sequence"/>
</dbReference>
<evidence type="ECO:0000313" key="1">
    <source>
        <dbReference type="EMBL" id="MEJ8659434.1"/>
    </source>
</evidence>